<accession>A0ABV2X7S1</accession>
<name>A0ABV2X7S1_9NOCA</name>
<keyword evidence="3" id="KW-1185">Reference proteome</keyword>
<keyword evidence="1" id="KW-0812">Transmembrane</keyword>
<protein>
    <submittedName>
        <fullName evidence="2">Uncharacterized protein</fullName>
    </submittedName>
</protein>
<dbReference type="EMBL" id="JBEYBR010000016">
    <property type="protein sequence ID" value="MEU2121932.1"/>
    <property type="molecule type" value="Genomic_DNA"/>
</dbReference>
<keyword evidence="1" id="KW-0472">Membrane</keyword>
<evidence type="ECO:0000313" key="3">
    <source>
        <dbReference type="Proteomes" id="UP001550535"/>
    </source>
</evidence>
<comment type="caution">
    <text evidence="2">The sequence shown here is derived from an EMBL/GenBank/DDBJ whole genome shotgun (WGS) entry which is preliminary data.</text>
</comment>
<feature type="transmembrane region" description="Helical" evidence="1">
    <location>
        <begin position="21"/>
        <end position="40"/>
    </location>
</feature>
<proteinExistence type="predicted"/>
<keyword evidence="1" id="KW-1133">Transmembrane helix</keyword>
<dbReference type="RefSeq" id="WP_357990641.1">
    <property type="nucleotide sequence ID" value="NZ_JBEYBR010000016.1"/>
</dbReference>
<organism evidence="2 3">
    <name type="scientific">Nocardia niwae</name>
    <dbReference type="NCBI Taxonomy" id="626084"/>
    <lineage>
        <taxon>Bacteria</taxon>
        <taxon>Bacillati</taxon>
        <taxon>Actinomycetota</taxon>
        <taxon>Actinomycetes</taxon>
        <taxon>Mycobacteriales</taxon>
        <taxon>Nocardiaceae</taxon>
        <taxon>Nocardia</taxon>
    </lineage>
</organism>
<evidence type="ECO:0000313" key="2">
    <source>
        <dbReference type="EMBL" id="MEU2121932.1"/>
    </source>
</evidence>
<sequence length="57" mass="5765">MTAQPGKGARQLADAYTDRRVGAATAAAVWAGPVSLWLWAEAAVLHGAGPAIGEFTG</sequence>
<gene>
    <name evidence="2" type="ORF">ABZ507_08850</name>
</gene>
<dbReference type="Proteomes" id="UP001550535">
    <property type="component" value="Unassembled WGS sequence"/>
</dbReference>
<evidence type="ECO:0000256" key="1">
    <source>
        <dbReference type="SAM" id="Phobius"/>
    </source>
</evidence>
<reference evidence="2 3" key="1">
    <citation type="submission" date="2024-06" db="EMBL/GenBank/DDBJ databases">
        <title>The Natural Products Discovery Center: Release of the First 8490 Sequenced Strains for Exploring Actinobacteria Biosynthetic Diversity.</title>
        <authorList>
            <person name="Kalkreuter E."/>
            <person name="Kautsar S.A."/>
            <person name="Yang D."/>
            <person name="Bader C.D."/>
            <person name="Teijaro C.N."/>
            <person name="Fluegel L."/>
            <person name="Davis C.M."/>
            <person name="Simpson J.R."/>
            <person name="Lauterbach L."/>
            <person name="Steele A.D."/>
            <person name="Gui C."/>
            <person name="Meng S."/>
            <person name="Li G."/>
            <person name="Viehrig K."/>
            <person name="Ye F."/>
            <person name="Su P."/>
            <person name="Kiefer A.F."/>
            <person name="Nichols A."/>
            <person name="Cepeda A.J."/>
            <person name="Yan W."/>
            <person name="Fan B."/>
            <person name="Jiang Y."/>
            <person name="Adhikari A."/>
            <person name="Zheng C.-J."/>
            <person name="Schuster L."/>
            <person name="Cowan T.M."/>
            <person name="Smanski M.J."/>
            <person name="Chevrette M.G."/>
            <person name="De Carvalho L.P.S."/>
            <person name="Shen B."/>
        </authorList>
    </citation>
    <scope>NUCLEOTIDE SEQUENCE [LARGE SCALE GENOMIC DNA]</scope>
    <source>
        <strain evidence="2 3">NPDC019434</strain>
    </source>
</reference>